<dbReference type="GO" id="GO:0046872">
    <property type="term" value="F:metal ion binding"/>
    <property type="evidence" value="ECO:0007669"/>
    <property type="project" value="UniProtKB-KW"/>
</dbReference>
<dbReference type="GO" id="GO:0019752">
    <property type="term" value="P:carboxylic acid metabolic process"/>
    <property type="evidence" value="ECO:0007669"/>
    <property type="project" value="UniProtKB-ARBA"/>
</dbReference>
<reference evidence="4" key="1">
    <citation type="submission" date="2021-08" db="EMBL/GenBank/DDBJ databases">
        <title>Hoeflea bacterium WL0058 sp. nov., isolated from the sediment.</title>
        <authorList>
            <person name="Wang L."/>
            <person name="Zhang D."/>
        </authorList>
    </citation>
    <scope>NUCLEOTIDE SEQUENCE</scope>
    <source>
        <strain evidence="4">WL0058</strain>
    </source>
</reference>
<dbReference type="FunFam" id="3.90.850.10:FF:000002">
    <property type="entry name" value="2-hydroxyhepta-2,4-diene-1,7-dioate isomerase"/>
    <property type="match status" value="1"/>
</dbReference>
<dbReference type="RefSeq" id="WP_220228538.1">
    <property type="nucleotide sequence ID" value="NZ_JAICBX010000002.1"/>
</dbReference>
<keyword evidence="2" id="KW-0479">Metal-binding</keyword>
<evidence type="ECO:0000313" key="5">
    <source>
        <dbReference type="Proteomes" id="UP001196509"/>
    </source>
</evidence>
<evidence type="ECO:0000256" key="1">
    <source>
        <dbReference type="ARBA" id="ARBA00010211"/>
    </source>
</evidence>
<dbReference type="PANTHER" id="PTHR42796">
    <property type="entry name" value="FUMARYLACETOACETATE HYDROLASE DOMAIN-CONTAINING PROTEIN 2A-RELATED"/>
    <property type="match status" value="1"/>
</dbReference>
<dbReference type="PANTHER" id="PTHR42796:SF4">
    <property type="entry name" value="FUMARYLACETOACETATE HYDROLASE DOMAIN-CONTAINING PROTEIN 2A"/>
    <property type="match status" value="1"/>
</dbReference>
<organism evidence="4 5">
    <name type="scientific">Flavimaribacter sediminis</name>
    <dbReference type="NCBI Taxonomy" id="2865987"/>
    <lineage>
        <taxon>Bacteria</taxon>
        <taxon>Pseudomonadati</taxon>
        <taxon>Pseudomonadota</taxon>
        <taxon>Alphaproteobacteria</taxon>
        <taxon>Hyphomicrobiales</taxon>
        <taxon>Rhizobiaceae</taxon>
        <taxon>Flavimaribacter</taxon>
    </lineage>
</organism>
<protein>
    <submittedName>
        <fullName evidence="4">Fumarylacetoacetate hydrolase family protein</fullName>
    </submittedName>
</protein>
<feature type="domain" description="Fumarylacetoacetase-like C-terminal" evidence="3">
    <location>
        <begin position="76"/>
        <end position="280"/>
    </location>
</feature>
<dbReference type="InterPro" id="IPR036663">
    <property type="entry name" value="Fumarylacetoacetase_C_sf"/>
</dbReference>
<dbReference type="EMBL" id="JAICBX010000002">
    <property type="protein sequence ID" value="MBW8637865.1"/>
    <property type="molecule type" value="Genomic_DNA"/>
</dbReference>
<dbReference type="GO" id="GO:0016787">
    <property type="term" value="F:hydrolase activity"/>
    <property type="evidence" value="ECO:0007669"/>
    <property type="project" value="UniProtKB-KW"/>
</dbReference>
<evidence type="ECO:0000313" key="4">
    <source>
        <dbReference type="EMBL" id="MBW8637865.1"/>
    </source>
</evidence>
<dbReference type="SUPFAM" id="SSF56529">
    <property type="entry name" value="FAH"/>
    <property type="match status" value="1"/>
</dbReference>
<proteinExistence type="inferred from homology"/>
<comment type="caution">
    <text evidence="4">The sequence shown here is derived from an EMBL/GenBank/DDBJ whole genome shotgun (WGS) entry which is preliminary data.</text>
</comment>
<comment type="similarity">
    <text evidence="1">Belongs to the FAH family.</text>
</comment>
<sequence length="286" mass="31257">MKLVSFRKDGRQSYGAVVNGNVIDAGMKFADRWSSLKTALADKDGLNQIELALDTDLPAHDMGNVEMLPPVPDASKIFCIGLNYRTHIAETGRDTPTQPMVFSRFSDSLVGSRVPLIKPKVSDQFDFEGELAVVIGQRCRHVRTEDALGYVAGYSCINEGSVRDYQRFTTQYLAGKTFWHSGGFGPWLTTSDEIPDPHALLLTTRLNGQVMQEASTSDLLFSVPELISYISKICPLDPGDVIATGTTGGVGAARKPPVWMKKGDKVEVEISSIGILSNTIEDEILE</sequence>
<dbReference type="InterPro" id="IPR051121">
    <property type="entry name" value="FAH"/>
</dbReference>
<dbReference type="Pfam" id="PF01557">
    <property type="entry name" value="FAA_hydrolase"/>
    <property type="match status" value="1"/>
</dbReference>
<gene>
    <name evidence="4" type="ORF">K1W69_11760</name>
</gene>
<dbReference type="InterPro" id="IPR011234">
    <property type="entry name" value="Fumarylacetoacetase-like_C"/>
</dbReference>
<dbReference type="Gene3D" id="3.90.850.10">
    <property type="entry name" value="Fumarylacetoacetase-like, C-terminal domain"/>
    <property type="match status" value="1"/>
</dbReference>
<keyword evidence="5" id="KW-1185">Reference proteome</keyword>
<name>A0AAE3CZY6_9HYPH</name>
<dbReference type="AlphaFoldDB" id="A0AAE3CZY6"/>
<dbReference type="GO" id="GO:0016853">
    <property type="term" value="F:isomerase activity"/>
    <property type="evidence" value="ECO:0007669"/>
    <property type="project" value="UniProtKB-ARBA"/>
</dbReference>
<accession>A0AAE3CZY6</accession>
<dbReference type="Proteomes" id="UP001196509">
    <property type="component" value="Unassembled WGS sequence"/>
</dbReference>
<evidence type="ECO:0000259" key="3">
    <source>
        <dbReference type="Pfam" id="PF01557"/>
    </source>
</evidence>
<keyword evidence="4" id="KW-0378">Hydrolase</keyword>
<evidence type="ECO:0000256" key="2">
    <source>
        <dbReference type="ARBA" id="ARBA00022723"/>
    </source>
</evidence>